<feature type="binding site" evidence="6">
    <location>
        <position position="85"/>
    </location>
    <ligand>
        <name>[4Fe-4S] cluster</name>
        <dbReference type="ChEBI" id="CHEBI:49883"/>
        <note>4Fe-4S-S-AdoMet</note>
    </ligand>
</feature>
<keyword evidence="1" id="KW-0004">4Fe-4S</keyword>
<dbReference type="SUPFAM" id="SSF102114">
    <property type="entry name" value="Radical SAM enzymes"/>
    <property type="match status" value="1"/>
</dbReference>
<dbReference type="GO" id="GO:0046872">
    <property type="term" value="F:metal ion binding"/>
    <property type="evidence" value="ECO:0007669"/>
    <property type="project" value="UniProtKB-KW"/>
</dbReference>
<keyword evidence="4 6" id="KW-0408">Iron</keyword>
<evidence type="ECO:0000256" key="3">
    <source>
        <dbReference type="ARBA" id="ARBA00022723"/>
    </source>
</evidence>
<evidence type="ECO:0000256" key="4">
    <source>
        <dbReference type="ARBA" id="ARBA00023004"/>
    </source>
</evidence>
<name>A0A1E5FZ55_9FIRM</name>
<dbReference type="PROSITE" id="PS51918">
    <property type="entry name" value="RADICAL_SAM"/>
    <property type="match status" value="1"/>
</dbReference>
<dbReference type="PIRSF" id="PIRSF004869">
    <property type="entry name" value="PflX_prd"/>
    <property type="match status" value="1"/>
</dbReference>
<comment type="cofactor">
    <cofactor evidence="6">
        <name>[4Fe-4S] cluster</name>
        <dbReference type="ChEBI" id="CHEBI:49883"/>
    </cofactor>
    <text evidence="6">Binds 1 [4Fe-4S] cluster. The cluster is coordinated with 3 cysteines and an exchangeable S-adenosyl-L-methionine.</text>
</comment>
<evidence type="ECO:0000313" key="9">
    <source>
        <dbReference type="Proteomes" id="UP000094296"/>
    </source>
</evidence>
<dbReference type="STRING" id="766136.BHF68_10680"/>
<reference evidence="8 9" key="1">
    <citation type="submission" date="2016-09" db="EMBL/GenBank/DDBJ databases">
        <title>Draft genome sequence for the type strain of Desulfuribacillus alkaliarsenatis AHT28, an obligately anaerobic, sulfidogenic bacterium isolated from Russian soda lake sediments.</title>
        <authorList>
            <person name="Abin C.A."/>
            <person name="Hollibaugh J.T."/>
        </authorList>
    </citation>
    <scope>NUCLEOTIDE SEQUENCE [LARGE SCALE GENOMIC DNA]</scope>
    <source>
        <strain evidence="8 9">AHT28</strain>
    </source>
</reference>
<dbReference type="Pfam" id="PF04055">
    <property type="entry name" value="Radical_SAM"/>
    <property type="match status" value="1"/>
</dbReference>
<evidence type="ECO:0000313" key="8">
    <source>
        <dbReference type="EMBL" id="OEF95853.1"/>
    </source>
</evidence>
<feature type="domain" description="Radical SAM core" evidence="7">
    <location>
        <begin position="66"/>
        <end position="282"/>
    </location>
</feature>
<dbReference type="InterPro" id="IPR034457">
    <property type="entry name" value="Organic_radical-activating"/>
</dbReference>
<dbReference type="GO" id="GO:0003824">
    <property type="term" value="F:catalytic activity"/>
    <property type="evidence" value="ECO:0007669"/>
    <property type="project" value="InterPro"/>
</dbReference>
<dbReference type="SFLD" id="SFLDS00029">
    <property type="entry name" value="Radical_SAM"/>
    <property type="match status" value="1"/>
</dbReference>
<dbReference type="OrthoDB" id="9778883at2"/>
<comment type="caution">
    <text evidence="8">The sequence shown here is derived from an EMBL/GenBank/DDBJ whole genome shotgun (WGS) entry which is preliminary data.</text>
</comment>
<proteinExistence type="predicted"/>
<protein>
    <submittedName>
        <fullName evidence="8">AmmeMemoRadiSam system radical SAM enzyme</fullName>
    </submittedName>
</protein>
<feature type="binding site" evidence="6">
    <location>
        <position position="88"/>
    </location>
    <ligand>
        <name>[4Fe-4S] cluster</name>
        <dbReference type="ChEBI" id="CHEBI:49883"/>
        <note>4Fe-4S-S-AdoMet</note>
    </ligand>
</feature>
<dbReference type="InterPro" id="IPR058240">
    <property type="entry name" value="rSAM_sf"/>
</dbReference>
<dbReference type="InterPro" id="IPR013785">
    <property type="entry name" value="Aldolase_TIM"/>
</dbReference>
<keyword evidence="3 6" id="KW-0479">Metal-binding</keyword>
<dbReference type="RefSeq" id="WP_069644125.1">
    <property type="nucleotide sequence ID" value="NZ_MIJE01000034.1"/>
</dbReference>
<dbReference type="Gene3D" id="3.20.20.70">
    <property type="entry name" value="Aldolase class I"/>
    <property type="match status" value="1"/>
</dbReference>
<dbReference type="PANTHER" id="PTHR30352">
    <property type="entry name" value="PYRUVATE FORMATE-LYASE-ACTIVATING ENZYME"/>
    <property type="match status" value="1"/>
</dbReference>
<evidence type="ECO:0000259" key="7">
    <source>
        <dbReference type="PROSITE" id="PS51918"/>
    </source>
</evidence>
<accession>A0A1E5FZ55</accession>
<dbReference type="InterPro" id="IPR007197">
    <property type="entry name" value="rSAM"/>
</dbReference>
<dbReference type="AlphaFoldDB" id="A0A1E5FZ55"/>
<evidence type="ECO:0000256" key="5">
    <source>
        <dbReference type="ARBA" id="ARBA00023014"/>
    </source>
</evidence>
<feature type="binding site" evidence="6">
    <location>
        <position position="81"/>
    </location>
    <ligand>
        <name>[4Fe-4S] cluster</name>
        <dbReference type="ChEBI" id="CHEBI:49883"/>
        <note>4Fe-4S-S-AdoMet</note>
    </ligand>
</feature>
<keyword evidence="9" id="KW-1185">Reference proteome</keyword>
<dbReference type="PANTHER" id="PTHR30352:SF5">
    <property type="entry name" value="PYRUVATE FORMATE-LYASE 1-ACTIVATING ENZYME"/>
    <property type="match status" value="1"/>
</dbReference>
<dbReference type="SFLD" id="SFLDG01101">
    <property type="entry name" value="Uncharacterised_Radical_SAM_Su"/>
    <property type="match status" value="1"/>
</dbReference>
<keyword evidence="5 6" id="KW-0411">Iron-sulfur</keyword>
<evidence type="ECO:0000256" key="2">
    <source>
        <dbReference type="ARBA" id="ARBA00022691"/>
    </source>
</evidence>
<dbReference type="InterPro" id="IPR016431">
    <property type="entry name" value="Pyrv-formate_lyase-activ_prd"/>
</dbReference>
<dbReference type="NCBIfam" id="TIGR04337">
    <property type="entry name" value="AmmeMemoSam_rS"/>
    <property type="match status" value="1"/>
</dbReference>
<evidence type="ECO:0000256" key="6">
    <source>
        <dbReference type="PIRSR" id="PIRSR004869-50"/>
    </source>
</evidence>
<dbReference type="GO" id="GO:0051539">
    <property type="term" value="F:4 iron, 4 sulfur cluster binding"/>
    <property type="evidence" value="ECO:0007669"/>
    <property type="project" value="UniProtKB-KW"/>
</dbReference>
<dbReference type="CDD" id="cd01335">
    <property type="entry name" value="Radical_SAM"/>
    <property type="match status" value="1"/>
</dbReference>
<gene>
    <name evidence="8" type="ORF">BHF68_10680</name>
</gene>
<sequence length="285" mass="32739">MKEALFYERESTYVICKLCPHHCHLKDTKIGKCGMRQNNQGILYSLNYGKIAALQIDPIEKKPLYQFLPGTKTLSFGSFGCNFTCVFCQNHHIAQEKDIKSIAPTSHMIPEQIVGLALEYDTPSISYTYNEPTIFYEFMLDTAKLAKEKQLSNVIVSNGYIEEEPLKELLPYIDAVNIDLKSFTNDCYTDYMGGMLEPVKRTIEIAAKRIHVEVTTLVVTKINDNIEEIEELAAWLASIRSDIPLHLSRYFPNYKYDEQATELQLMYKAEQVAKKHLQHVYLGNM</sequence>
<dbReference type="Proteomes" id="UP000094296">
    <property type="component" value="Unassembled WGS sequence"/>
</dbReference>
<keyword evidence="2 6" id="KW-0949">S-adenosyl-L-methionine</keyword>
<dbReference type="EMBL" id="MIJE01000034">
    <property type="protein sequence ID" value="OEF95853.1"/>
    <property type="molecule type" value="Genomic_DNA"/>
</dbReference>
<evidence type="ECO:0000256" key="1">
    <source>
        <dbReference type="ARBA" id="ARBA00022485"/>
    </source>
</evidence>
<dbReference type="InterPro" id="IPR027596">
    <property type="entry name" value="AmmeMemoSam_rS"/>
</dbReference>
<organism evidence="8 9">
    <name type="scientific">Desulfuribacillus alkaliarsenatis</name>
    <dbReference type="NCBI Taxonomy" id="766136"/>
    <lineage>
        <taxon>Bacteria</taxon>
        <taxon>Bacillati</taxon>
        <taxon>Bacillota</taxon>
        <taxon>Desulfuribacillia</taxon>
        <taxon>Desulfuribacillales</taxon>
        <taxon>Desulfuribacillaceae</taxon>
        <taxon>Desulfuribacillus</taxon>
    </lineage>
</organism>